<name>A0A4R6T1E3_9BACT</name>
<evidence type="ECO:0000313" key="3">
    <source>
        <dbReference type="Proteomes" id="UP000294535"/>
    </source>
</evidence>
<keyword evidence="3" id="KW-1185">Reference proteome</keyword>
<evidence type="ECO:0000313" key="2">
    <source>
        <dbReference type="EMBL" id="TDQ14655.1"/>
    </source>
</evidence>
<dbReference type="RefSeq" id="WP_133557713.1">
    <property type="nucleotide sequence ID" value="NZ_SNYF01000009.1"/>
</dbReference>
<reference evidence="2 3" key="1">
    <citation type="submission" date="2019-03" db="EMBL/GenBank/DDBJ databases">
        <title>Genomic Encyclopedia of Type Strains, Phase III (KMG-III): the genomes of soil and plant-associated and newly described type strains.</title>
        <authorList>
            <person name="Whitman W."/>
        </authorList>
    </citation>
    <scope>NUCLEOTIDE SEQUENCE [LARGE SCALE GENOMIC DNA]</scope>
    <source>
        <strain evidence="2 3">CECT 8446</strain>
    </source>
</reference>
<feature type="signal peptide" evidence="1">
    <location>
        <begin position="1"/>
        <end position="21"/>
    </location>
</feature>
<dbReference type="EMBL" id="SNYF01000009">
    <property type="protein sequence ID" value="TDQ14655.1"/>
    <property type="molecule type" value="Genomic_DNA"/>
</dbReference>
<protein>
    <submittedName>
        <fullName evidence="2">Uncharacterized protein</fullName>
    </submittedName>
</protein>
<accession>A0A4R6T1E3</accession>
<organism evidence="2 3">
    <name type="scientific">Algoriphagus boseongensis</name>
    <dbReference type="NCBI Taxonomy" id="1442587"/>
    <lineage>
        <taxon>Bacteria</taxon>
        <taxon>Pseudomonadati</taxon>
        <taxon>Bacteroidota</taxon>
        <taxon>Cytophagia</taxon>
        <taxon>Cytophagales</taxon>
        <taxon>Cyclobacteriaceae</taxon>
        <taxon>Algoriphagus</taxon>
    </lineage>
</organism>
<feature type="chain" id="PRO_5020446275" evidence="1">
    <location>
        <begin position="22"/>
        <end position="159"/>
    </location>
</feature>
<keyword evidence="1" id="KW-0732">Signal</keyword>
<gene>
    <name evidence="2" type="ORF">DFQ04_3245</name>
</gene>
<proteinExistence type="predicted"/>
<dbReference type="Proteomes" id="UP000294535">
    <property type="component" value="Unassembled WGS sequence"/>
</dbReference>
<sequence>MKIRLCLKLGLIIFLSSLNQVQSQSFEEDQFYAELKKIVSKTAMLNPFDSTGRKYISFSYELRIGNEARVKISEDAPWGAKNRIEKLGDDLVNYIESLGKGFDNELIIIYPVLFNFDYLMDDSNSLGAAVQSLIKGSDLKNCPRIEAPIYVVSKKSIVN</sequence>
<dbReference type="OrthoDB" id="9827459at2"/>
<comment type="caution">
    <text evidence="2">The sequence shown here is derived from an EMBL/GenBank/DDBJ whole genome shotgun (WGS) entry which is preliminary data.</text>
</comment>
<dbReference type="AlphaFoldDB" id="A0A4R6T1E3"/>
<evidence type="ECO:0000256" key="1">
    <source>
        <dbReference type="SAM" id="SignalP"/>
    </source>
</evidence>